<evidence type="ECO:0000256" key="8">
    <source>
        <dbReference type="ARBA" id="ARBA00023065"/>
    </source>
</evidence>
<feature type="compositionally biased region" description="Low complexity" evidence="10">
    <location>
        <begin position="132"/>
        <end position="146"/>
    </location>
</feature>
<evidence type="ECO:0000256" key="2">
    <source>
        <dbReference type="ARBA" id="ARBA00013242"/>
    </source>
</evidence>
<gene>
    <name evidence="11" type="ORF">PCOR1329_LOCUS72680</name>
</gene>
<dbReference type="EMBL" id="CAUYUJ010019728">
    <property type="protein sequence ID" value="CAK0893302.1"/>
    <property type="molecule type" value="Genomic_DNA"/>
</dbReference>
<evidence type="ECO:0000256" key="10">
    <source>
        <dbReference type="SAM" id="MobiDB-lite"/>
    </source>
</evidence>
<proteinExistence type="predicted"/>
<dbReference type="InterPro" id="IPR004131">
    <property type="entry name" value="PPase-energised_H-pump"/>
</dbReference>
<evidence type="ECO:0000256" key="1">
    <source>
        <dbReference type="ARBA" id="ARBA00004127"/>
    </source>
</evidence>
<evidence type="ECO:0000256" key="9">
    <source>
        <dbReference type="ARBA" id="ARBA00023136"/>
    </source>
</evidence>
<comment type="subcellular location">
    <subcellularLocation>
        <location evidence="1">Endomembrane system</location>
        <topology evidence="1">Multi-pass membrane protein</topology>
    </subcellularLocation>
</comment>
<accession>A0ABN9X668</accession>
<keyword evidence="9" id="KW-0472">Membrane</keyword>
<protein>
    <recommendedName>
        <fullName evidence="2">H(+)-exporting diphosphatase</fullName>
        <ecNumber evidence="2">7.1.3.1</ecNumber>
    </recommendedName>
</protein>
<keyword evidence="7" id="KW-1133">Transmembrane helix</keyword>
<keyword evidence="6" id="KW-1278">Translocase</keyword>
<keyword evidence="12" id="KW-1185">Reference proteome</keyword>
<evidence type="ECO:0000256" key="5">
    <source>
        <dbReference type="ARBA" id="ARBA00022842"/>
    </source>
</evidence>
<evidence type="ECO:0000256" key="4">
    <source>
        <dbReference type="ARBA" id="ARBA00022692"/>
    </source>
</evidence>
<organism evidence="11 12">
    <name type="scientific">Prorocentrum cordatum</name>
    <dbReference type="NCBI Taxonomy" id="2364126"/>
    <lineage>
        <taxon>Eukaryota</taxon>
        <taxon>Sar</taxon>
        <taxon>Alveolata</taxon>
        <taxon>Dinophyceae</taxon>
        <taxon>Prorocentrales</taxon>
        <taxon>Prorocentraceae</taxon>
        <taxon>Prorocentrum</taxon>
    </lineage>
</organism>
<feature type="region of interest" description="Disordered" evidence="10">
    <location>
        <begin position="125"/>
        <end position="146"/>
    </location>
</feature>
<dbReference type="Proteomes" id="UP001189429">
    <property type="component" value="Unassembled WGS sequence"/>
</dbReference>
<evidence type="ECO:0000256" key="6">
    <source>
        <dbReference type="ARBA" id="ARBA00022967"/>
    </source>
</evidence>
<evidence type="ECO:0000313" key="11">
    <source>
        <dbReference type="EMBL" id="CAK0893302.1"/>
    </source>
</evidence>
<reference evidence="11" key="1">
    <citation type="submission" date="2023-10" db="EMBL/GenBank/DDBJ databases">
        <authorList>
            <person name="Chen Y."/>
            <person name="Shah S."/>
            <person name="Dougan E. K."/>
            <person name="Thang M."/>
            <person name="Chan C."/>
        </authorList>
    </citation>
    <scope>NUCLEOTIDE SEQUENCE [LARGE SCALE GENOMIC DNA]</scope>
</reference>
<sequence length="146" mass="14916">LGFLVEGFLWSGSHCTKWPAGHQPAASRILCRPPSARTVASGPAGAIVIGTPVVTGLLFGKVCTTGLLQGALVSGCQMAISMISTGGAWDNAKRLVAVSTFDKEMDEHYKNAVIGDLIGDPLKDGSPRVGGSSSTSARSQASCSAL</sequence>
<comment type="caution">
    <text evidence="11">The sequence shown here is derived from an EMBL/GenBank/DDBJ whole genome shotgun (WGS) entry which is preliminary data.</text>
</comment>
<evidence type="ECO:0000313" key="12">
    <source>
        <dbReference type="Proteomes" id="UP001189429"/>
    </source>
</evidence>
<dbReference type="PANTHER" id="PTHR31998">
    <property type="entry name" value="K(+)-INSENSITIVE PYROPHOSPHATE-ENERGIZED PROTON PUMP"/>
    <property type="match status" value="1"/>
</dbReference>
<dbReference type="EC" id="7.1.3.1" evidence="2"/>
<keyword evidence="8" id="KW-0406">Ion transport</keyword>
<name>A0ABN9X668_9DINO</name>
<evidence type="ECO:0000256" key="7">
    <source>
        <dbReference type="ARBA" id="ARBA00022989"/>
    </source>
</evidence>
<keyword evidence="3" id="KW-0813">Transport</keyword>
<keyword evidence="5" id="KW-0460">Magnesium</keyword>
<evidence type="ECO:0000256" key="3">
    <source>
        <dbReference type="ARBA" id="ARBA00022448"/>
    </source>
</evidence>
<feature type="non-terminal residue" evidence="11">
    <location>
        <position position="1"/>
    </location>
</feature>
<keyword evidence="4" id="KW-0812">Transmembrane</keyword>
<dbReference type="Pfam" id="PF03030">
    <property type="entry name" value="H_PPase"/>
    <property type="match status" value="1"/>
</dbReference>